<dbReference type="EMBL" id="BLKC01000011">
    <property type="protein sequence ID" value="GFF28041.1"/>
    <property type="molecule type" value="Genomic_DNA"/>
</dbReference>
<feature type="region of interest" description="Disordered" evidence="1">
    <location>
        <begin position="407"/>
        <end position="496"/>
    </location>
</feature>
<gene>
    <name evidence="3" type="ORF">IFM46972_02239</name>
</gene>
<proteinExistence type="predicted"/>
<sequence length="496" mass="53420">MSDKPEHMSHTPSASEPLKDDSLRTEPCSLSEKKRPRVDDDSHSSEVRDLVRPRPHSWRPSAPVEPPLQAAQLRSIGVHSILNSPAKSAPTCLVPLGGDNLSLAIHQSTVPPSSAPASHVRLHSSPTLRLDSPSIHPAKRRSLSPGSVDRPIFSPVSPTARFVGAGGPYARKPSTIQSPLAQESRPGLYRLSSGSPLPLENATVNPNHASETGAPAPVSIHSTPTFHSRGTSVNPTPTPSSQDGSPTTPLSIYGPLGRASPAIAGMPIPQSAPSFANPPRYGTAEPSSRLQSVGGDRPAGDEQTSMAGPANVPPLPGMIPCILDLKSGSSSQAEKRKANSDASRRFRNRKRNEMQMEQKITAQQDEIRKQQEALHKQALEIRELMQQRDHYRSERDFYREHVARLVPPGQLPARPPSPQAYRSIPEREAEPTWSAAESRGAMNATGGSPGKAPASNAASGLSIRRDTWHNNLSYPVAAHEQQAKPPPQLSENWTRS</sequence>
<evidence type="ECO:0000256" key="1">
    <source>
        <dbReference type="SAM" id="MobiDB-lite"/>
    </source>
</evidence>
<feature type="region of interest" description="Disordered" evidence="1">
    <location>
        <begin position="106"/>
        <end position="364"/>
    </location>
</feature>
<feature type="compositionally biased region" description="Polar residues" evidence="1">
    <location>
        <begin position="220"/>
        <end position="250"/>
    </location>
</feature>
<feature type="compositionally biased region" description="Polar residues" evidence="1">
    <location>
        <begin position="106"/>
        <end position="116"/>
    </location>
</feature>
<organism evidence="3 4">
    <name type="scientific">Aspergillus udagawae</name>
    <dbReference type="NCBI Taxonomy" id="91492"/>
    <lineage>
        <taxon>Eukaryota</taxon>
        <taxon>Fungi</taxon>
        <taxon>Dikarya</taxon>
        <taxon>Ascomycota</taxon>
        <taxon>Pezizomycotina</taxon>
        <taxon>Eurotiomycetes</taxon>
        <taxon>Eurotiomycetidae</taxon>
        <taxon>Eurotiales</taxon>
        <taxon>Aspergillaceae</taxon>
        <taxon>Aspergillus</taxon>
        <taxon>Aspergillus subgen. Fumigati</taxon>
    </lineage>
</organism>
<reference evidence="3 4" key="1">
    <citation type="submission" date="2020-01" db="EMBL/GenBank/DDBJ databases">
        <title>Draft genome sequence of Aspergillus udagawae IFM 46972.</title>
        <authorList>
            <person name="Takahashi H."/>
            <person name="Yaguchi T."/>
        </authorList>
    </citation>
    <scope>NUCLEOTIDE SEQUENCE [LARGE SCALE GENOMIC DNA]</scope>
    <source>
        <strain evidence="3 4">IFM 46972</strain>
    </source>
</reference>
<feature type="region of interest" description="Disordered" evidence="1">
    <location>
        <begin position="1"/>
        <end position="70"/>
    </location>
</feature>
<dbReference type="InterPro" id="IPR004827">
    <property type="entry name" value="bZIP"/>
</dbReference>
<dbReference type="GO" id="GO:0003700">
    <property type="term" value="F:DNA-binding transcription factor activity"/>
    <property type="evidence" value="ECO:0007669"/>
    <property type="project" value="InterPro"/>
</dbReference>
<feature type="domain" description="BZIP" evidence="2">
    <location>
        <begin position="335"/>
        <end position="349"/>
    </location>
</feature>
<comment type="caution">
    <text evidence="3">The sequence shown here is derived from an EMBL/GenBank/DDBJ whole genome shotgun (WGS) entry which is preliminary data.</text>
</comment>
<dbReference type="AlphaFoldDB" id="A0A8H3N6S8"/>
<evidence type="ECO:0000313" key="4">
    <source>
        <dbReference type="Proteomes" id="UP000465221"/>
    </source>
</evidence>
<feature type="compositionally biased region" description="Pro residues" evidence="1">
    <location>
        <begin position="409"/>
        <end position="418"/>
    </location>
</feature>
<dbReference type="Proteomes" id="UP000465221">
    <property type="component" value="Unassembled WGS sequence"/>
</dbReference>
<accession>A0A8H3N6S8</accession>
<dbReference type="PROSITE" id="PS00036">
    <property type="entry name" value="BZIP_BASIC"/>
    <property type="match status" value="1"/>
</dbReference>
<evidence type="ECO:0000259" key="2">
    <source>
        <dbReference type="PROSITE" id="PS00036"/>
    </source>
</evidence>
<feature type="compositionally biased region" description="Basic and acidic residues" evidence="1">
    <location>
        <begin position="333"/>
        <end position="344"/>
    </location>
</feature>
<feature type="compositionally biased region" description="Basic and acidic residues" evidence="1">
    <location>
        <begin position="31"/>
        <end position="52"/>
    </location>
</feature>
<protein>
    <recommendedName>
        <fullName evidence="2">BZIP domain-containing protein</fullName>
    </recommendedName>
</protein>
<evidence type="ECO:0000313" key="3">
    <source>
        <dbReference type="EMBL" id="GFF28041.1"/>
    </source>
</evidence>
<name>A0A8H3N6S8_9EURO</name>